<organism evidence="2 3">
    <name type="scientific">Danaus plexippus plexippus</name>
    <dbReference type="NCBI Taxonomy" id="278856"/>
    <lineage>
        <taxon>Eukaryota</taxon>
        <taxon>Metazoa</taxon>
        <taxon>Ecdysozoa</taxon>
        <taxon>Arthropoda</taxon>
        <taxon>Hexapoda</taxon>
        <taxon>Insecta</taxon>
        <taxon>Pterygota</taxon>
        <taxon>Neoptera</taxon>
        <taxon>Endopterygota</taxon>
        <taxon>Lepidoptera</taxon>
        <taxon>Glossata</taxon>
        <taxon>Ditrysia</taxon>
        <taxon>Papilionoidea</taxon>
        <taxon>Nymphalidae</taxon>
        <taxon>Danainae</taxon>
        <taxon>Danaini</taxon>
        <taxon>Danaina</taxon>
        <taxon>Danaus</taxon>
        <taxon>Danaus</taxon>
    </lineage>
</organism>
<dbReference type="EMBL" id="AGBW02014848">
    <property type="protein sequence ID" value="OWR40991.1"/>
    <property type="molecule type" value="Genomic_DNA"/>
</dbReference>
<name>A0A212EHP4_DANPL</name>
<dbReference type="InterPro" id="IPR001254">
    <property type="entry name" value="Trypsin_dom"/>
</dbReference>
<keyword evidence="3" id="KW-1185">Reference proteome</keyword>
<proteinExistence type="predicted"/>
<dbReference type="GO" id="GO:0004252">
    <property type="term" value="F:serine-type endopeptidase activity"/>
    <property type="evidence" value="ECO:0007669"/>
    <property type="project" value="InterPro"/>
</dbReference>
<dbReference type="InterPro" id="IPR009003">
    <property type="entry name" value="Peptidase_S1_PA"/>
</dbReference>
<dbReference type="Proteomes" id="UP000007151">
    <property type="component" value="Unassembled WGS sequence"/>
</dbReference>
<evidence type="ECO:0000313" key="3">
    <source>
        <dbReference type="Proteomes" id="UP000007151"/>
    </source>
</evidence>
<dbReference type="InParanoid" id="A0A212EHP4"/>
<accession>A0A212EHP4</accession>
<evidence type="ECO:0000313" key="2">
    <source>
        <dbReference type="EMBL" id="OWR40991.1"/>
    </source>
</evidence>
<feature type="domain" description="Peptidase S1" evidence="1">
    <location>
        <begin position="21"/>
        <end position="81"/>
    </location>
</feature>
<dbReference type="STRING" id="278856.A0A212EHP4"/>
<dbReference type="GO" id="GO:0006508">
    <property type="term" value="P:proteolysis"/>
    <property type="evidence" value="ECO:0007669"/>
    <property type="project" value="InterPro"/>
</dbReference>
<dbReference type="AlphaFoldDB" id="A0A212EHP4"/>
<dbReference type="SUPFAM" id="SSF50494">
    <property type="entry name" value="Trypsin-like serine proteases"/>
    <property type="match status" value="1"/>
</dbReference>
<dbReference type="Gene3D" id="2.40.10.10">
    <property type="entry name" value="Trypsin-like serine proteases"/>
    <property type="match status" value="1"/>
</dbReference>
<sequence>MANYLIFSRNRNETEEWSKNDYLGGGFLIHPAVVVTAAHKVEQYNPHQIKCRAGEWDTQTTYELFEHQERDVSKKIIHANYFRGKFAKLNLKVFRCCRFFDLSAVPYYFFLRDSYSAKFFITPWWVI</sequence>
<dbReference type="InterPro" id="IPR043504">
    <property type="entry name" value="Peptidase_S1_PA_chymotrypsin"/>
</dbReference>
<evidence type="ECO:0000259" key="1">
    <source>
        <dbReference type="Pfam" id="PF00089"/>
    </source>
</evidence>
<protein>
    <submittedName>
        <fullName evidence="2">Serine proteinase 2b</fullName>
    </submittedName>
</protein>
<dbReference type="KEGG" id="dpl:KGM_209854"/>
<gene>
    <name evidence="2" type="ORF">KGM_209854</name>
</gene>
<comment type="caution">
    <text evidence="2">The sequence shown here is derived from an EMBL/GenBank/DDBJ whole genome shotgun (WGS) entry which is preliminary data.</text>
</comment>
<dbReference type="Pfam" id="PF00089">
    <property type="entry name" value="Trypsin"/>
    <property type="match status" value="1"/>
</dbReference>
<reference evidence="2 3" key="1">
    <citation type="journal article" date="2011" name="Cell">
        <title>The monarch butterfly genome yields insights into long-distance migration.</title>
        <authorList>
            <person name="Zhan S."/>
            <person name="Merlin C."/>
            <person name="Boore J.L."/>
            <person name="Reppert S.M."/>
        </authorList>
    </citation>
    <scope>NUCLEOTIDE SEQUENCE [LARGE SCALE GENOMIC DNA]</scope>
    <source>
        <strain evidence="2">F-2</strain>
    </source>
</reference>